<sequence>MTPTHSGADLSALAELLCTADPAGFLAGTYERAPLRVQARGRDFTGLISIAAIDDLIARQPFYEGEISLARSAPKVGPGDYLREGQADRGAIARLFQQGATIILPQLHRRVRALAAYCRSLEAIFSAHVQTNIYLTPASAQGFETHYDNHDVFVLQVEGTKRWRLYDSPAGVPFRGERFTPGQYAPGEPSEDFVLQPGDVLYVPRGMMHDAISEPGAPSLHITTGILVKTWADFLLEAVSEAALKAPELRRSLPPGHHRDDFDRSVLRERFEAALEAARETADLDAVADLFADTFLRTRQPDLAGAIAGGPVTQETRIRRRPLVQLRLADADESHLALVAPGGEILFDKPAEQALDAFLAGDVLGADDFAALGPDRGIEAIERLIAFGVAERV</sequence>
<comment type="cofactor">
    <cofactor evidence="1">
        <name>Fe(2+)</name>
        <dbReference type="ChEBI" id="CHEBI:29033"/>
    </cofactor>
</comment>
<dbReference type="SUPFAM" id="SSF51197">
    <property type="entry name" value="Clavaminate synthase-like"/>
    <property type="match status" value="1"/>
</dbReference>
<evidence type="ECO:0000256" key="3">
    <source>
        <dbReference type="ARBA" id="ARBA00023004"/>
    </source>
</evidence>
<dbReference type="AlphaFoldDB" id="A0A4S2H4N6"/>
<dbReference type="GO" id="GO:0046872">
    <property type="term" value="F:metal ion binding"/>
    <property type="evidence" value="ECO:0007669"/>
    <property type="project" value="UniProtKB-KW"/>
</dbReference>
<evidence type="ECO:0000313" key="5">
    <source>
        <dbReference type="EMBL" id="TGY90262.1"/>
    </source>
</evidence>
<dbReference type="InterPro" id="IPR039994">
    <property type="entry name" value="NO66-like"/>
</dbReference>
<name>A0A4S2H4N6_9PROT</name>
<dbReference type="Pfam" id="PF08007">
    <property type="entry name" value="JmjC_2"/>
    <property type="match status" value="1"/>
</dbReference>
<feature type="domain" description="JmjC" evidence="4">
    <location>
        <begin position="62"/>
        <end position="243"/>
    </location>
</feature>
<keyword evidence="2" id="KW-0479">Metal-binding</keyword>
<reference evidence="5 6" key="1">
    <citation type="journal article" date="2017" name="Int. J. Syst. Evol. Microbiol.">
        <title>Marinicauda algicola sp. nov., isolated from a marine red alga Rhodosorus marinus.</title>
        <authorList>
            <person name="Jeong S.E."/>
            <person name="Jeon S.H."/>
            <person name="Chun B.H."/>
            <person name="Kim D.W."/>
            <person name="Jeon C.O."/>
        </authorList>
    </citation>
    <scope>NUCLEOTIDE SEQUENCE [LARGE SCALE GENOMIC DNA]</scope>
    <source>
        <strain evidence="5 6">JCM 31718</strain>
    </source>
</reference>
<evidence type="ECO:0000259" key="4">
    <source>
        <dbReference type="PROSITE" id="PS51184"/>
    </source>
</evidence>
<organism evidence="5 6">
    <name type="scientific">Marinicauda algicola</name>
    <dbReference type="NCBI Taxonomy" id="2029849"/>
    <lineage>
        <taxon>Bacteria</taxon>
        <taxon>Pseudomonadati</taxon>
        <taxon>Pseudomonadota</taxon>
        <taxon>Alphaproteobacteria</taxon>
        <taxon>Maricaulales</taxon>
        <taxon>Maricaulaceae</taxon>
        <taxon>Marinicauda</taxon>
    </lineage>
</organism>
<proteinExistence type="predicted"/>
<dbReference type="OrthoDB" id="9764016at2"/>
<dbReference type="Proteomes" id="UP000308054">
    <property type="component" value="Unassembled WGS sequence"/>
</dbReference>
<evidence type="ECO:0000256" key="2">
    <source>
        <dbReference type="ARBA" id="ARBA00022723"/>
    </source>
</evidence>
<dbReference type="SMART" id="SM00558">
    <property type="entry name" value="JmjC"/>
    <property type="match status" value="1"/>
</dbReference>
<dbReference type="InterPro" id="IPR003347">
    <property type="entry name" value="JmjC_dom"/>
</dbReference>
<dbReference type="EMBL" id="SRXW01000001">
    <property type="protein sequence ID" value="TGY90262.1"/>
    <property type="molecule type" value="Genomic_DNA"/>
</dbReference>
<evidence type="ECO:0000256" key="1">
    <source>
        <dbReference type="ARBA" id="ARBA00001954"/>
    </source>
</evidence>
<dbReference type="PANTHER" id="PTHR13096:SF9">
    <property type="entry name" value="BIFUNCTIONAL LYSINE-SPECIFIC DEMETHYLASE AND HISTIDYL-HYDROXYLASE"/>
    <property type="match status" value="1"/>
</dbReference>
<gene>
    <name evidence="5" type="ORF">E5163_03830</name>
</gene>
<protein>
    <recommendedName>
        <fullName evidence="4">JmjC domain-containing protein</fullName>
    </recommendedName>
</protein>
<dbReference type="Gene3D" id="2.60.120.650">
    <property type="entry name" value="Cupin"/>
    <property type="match status" value="1"/>
</dbReference>
<dbReference type="GO" id="GO:0051864">
    <property type="term" value="F:histone H3K36 demethylase activity"/>
    <property type="evidence" value="ECO:0007669"/>
    <property type="project" value="TreeGrafter"/>
</dbReference>
<evidence type="ECO:0000313" key="6">
    <source>
        <dbReference type="Proteomes" id="UP000308054"/>
    </source>
</evidence>
<dbReference type="GO" id="GO:0032453">
    <property type="term" value="F:histone H3K4 demethylase activity"/>
    <property type="evidence" value="ECO:0007669"/>
    <property type="project" value="TreeGrafter"/>
</dbReference>
<accession>A0A4S2H4N6</accession>
<dbReference type="PROSITE" id="PS51184">
    <property type="entry name" value="JMJC"/>
    <property type="match status" value="1"/>
</dbReference>
<dbReference type="RefSeq" id="WP_135994760.1">
    <property type="nucleotide sequence ID" value="NZ_CP071057.1"/>
</dbReference>
<dbReference type="PANTHER" id="PTHR13096">
    <property type="entry name" value="MINA53 MYC INDUCED NUCLEAR ANTIGEN"/>
    <property type="match status" value="1"/>
</dbReference>
<keyword evidence="3" id="KW-0408">Iron</keyword>
<keyword evidence="6" id="KW-1185">Reference proteome</keyword>
<comment type="caution">
    <text evidence="5">The sequence shown here is derived from an EMBL/GenBank/DDBJ whole genome shotgun (WGS) entry which is preliminary data.</text>
</comment>